<name>A0ABY2MVF1_9LEPT</name>
<gene>
    <name evidence="1" type="ORF">EHQ90_22275</name>
</gene>
<proteinExistence type="predicted"/>
<reference evidence="2" key="1">
    <citation type="journal article" date="2019" name="PLoS Negl. Trop. Dis.">
        <title>Revisiting the worldwide diversity of Leptospira species in the environment.</title>
        <authorList>
            <person name="Vincent A.T."/>
            <person name="Schiettekatte O."/>
            <person name="Bourhy P."/>
            <person name="Veyrier F.J."/>
            <person name="Picardeau M."/>
        </authorList>
    </citation>
    <scope>NUCLEOTIDE SEQUENCE [LARGE SCALE GENOMIC DNA]</scope>
    <source>
        <strain evidence="2">201702407</strain>
    </source>
</reference>
<dbReference type="RefSeq" id="WP_135686639.1">
    <property type="nucleotide sequence ID" value="NZ_RQEQ01000008.1"/>
</dbReference>
<sequence length="127" mass="14463">MARNKPISQLTSKEQFLKLAESFEKAREKALLRLSSKEEGEFKPGSLNWWSGKVGSIITQASDIKDKFQRGKVALKTFDDIDSVDAIGNAIKESARKNLEEIIRTSVTMYYQFCIDLDQSKRKGTRK</sequence>
<protein>
    <submittedName>
        <fullName evidence="1">Uncharacterized protein</fullName>
    </submittedName>
</protein>
<keyword evidence="2" id="KW-1185">Reference proteome</keyword>
<dbReference type="Proteomes" id="UP000297422">
    <property type="component" value="Unassembled WGS sequence"/>
</dbReference>
<dbReference type="EMBL" id="RQGT01000134">
    <property type="protein sequence ID" value="TGM08818.1"/>
    <property type="molecule type" value="Genomic_DNA"/>
</dbReference>
<evidence type="ECO:0000313" key="1">
    <source>
        <dbReference type="EMBL" id="TGM08818.1"/>
    </source>
</evidence>
<evidence type="ECO:0000313" key="2">
    <source>
        <dbReference type="Proteomes" id="UP000297422"/>
    </source>
</evidence>
<accession>A0ABY2MVF1</accession>
<organism evidence="1 2">
    <name type="scientific">Leptospira stimsonii</name>
    <dbReference type="NCBI Taxonomy" id="2202203"/>
    <lineage>
        <taxon>Bacteria</taxon>
        <taxon>Pseudomonadati</taxon>
        <taxon>Spirochaetota</taxon>
        <taxon>Spirochaetia</taxon>
        <taxon>Leptospirales</taxon>
        <taxon>Leptospiraceae</taxon>
        <taxon>Leptospira</taxon>
    </lineage>
</organism>
<comment type="caution">
    <text evidence="1">The sequence shown here is derived from an EMBL/GenBank/DDBJ whole genome shotgun (WGS) entry which is preliminary data.</text>
</comment>